<dbReference type="InterPro" id="IPR001455">
    <property type="entry name" value="TusA-like"/>
</dbReference>
<dbReference type="KEGG" id="ccoc:CCON33237_0329"/>
<dbReference type="Pfam" id="PF01206">
    <property type="entry name" value="TusA"/>
    <property type="match status" value="1"/>
</dbReference>
<dbReference type="Gene3D" id="3.30.110.40">
    <property type="entry name" value="TusA-like domain"/>
    <property type="match status" value="1"/>
</dbReference>
<protein>
    <submittedName>
        <fullName evidence="3">Selenium metabolism protein</fullName>
    </submittedName>
</protein>
<dbReference type="InterPro" id="IPR019870">
    <property type="entry name" value="Se_metab_YedF"/>
</dbReference>
<dbReference type="NCBIfam" id="TIGR03527">
    <property type="entry name" value="selenium_YedF"/>
    <property type="match status" value="1"/>
</dbReference>
<dbReference type="PANTHER" id="PTHR33279">
    <property type="entry name" value="SULFUR CARRIER PROTEIN YEDF-RELATED"/>
    <property type="match status" value="1"/>
</dbReference>
<dbReference type="InterPro" id="IPR036868">
    <property type="entry name" value="TusA-like_sf"/>
</dbReference>
<dbReference type="SUPFAM" id="SSF64307">
    <property type="entry name" value="SirA-like"/>
    <property type="match status" value="1"/>
</dbReference>
<reference evidence="4" key="1">
    <citation type="submission" date="2015-08" db="EMBL/GenBank/DDBJ databases">
        <title>Comparative genomics of the Campylobacter concisus group.</title>
        <authorList>
            <person name="Miller W.G."/>
            <person name="Yee E."/>
            <person name="Chapman M.H."/>
            <person name="Huynh S."/>
            <person name="Bono J.L."/>
            <person name="On S.L.W."/>
            <person name="St Leger J."/>
            <person name="Foster G."/>
            <person name="Parker C.T."/>
        </authorList>
    </citation>
    <scope>NUCLEOTIDE SEQUENCE [LARGE SCALE GENOMIC DNA]</scope>
    <source>
        <strain evidence="4">ATCC 33237</strain>
    </source>
</reference>
<dbReference type="RefSeq" id="WP_054196119.1">
    <property type="nucleotide sequence ID" value="NZ_CABMKQ010000002.1"/>
</dbReference>
<dbReference type="PATRIC" id="fig|199.248.peg.352"/>
<evidence type="ECO:0000313" key="4">
    <source>
        <dbReference type="Proteomes" id="UP000066049"/>
    </source>
</evidence>
<dbReference type="AlphaFoldDB" id="A0A0M5TIA0"/>
<feature type="domain" description="UPF0033" evidence="2">
    <location>
        <begin position="4"/>
        <end position="70"/>
    </location>
</feature>
<dbReference type="PANTHER" id="PTHR33279:SF6">
    <property type="entry name" value="SULFUR CARRIER PROTEIN YEDF-RELATED"/>
    <property type="match status" value="1"/>
</dbReference>
<comment type="similarity">
    <text evidence="1">Belongs to the sulfur carrier protein TusA family.</text>
</comment>
<dbReference type="Proteomes" id="UP000066049">
    <property type="component" value="Chromosome"/>
</dbReference>
<dbReference type="EMBL" id="CP012541">
    <property type="protein sequence ID" value="ALF47037.1"/>
    <property type="molecule type" value="Genomic_DNA"/>
</dbReference>
<evidence type="ECO:0000256" key="1">
    <source>
        <dbReference type="ARBA" id="ARBA00008984"/>
    </source>
</evidence>
<organism evidence="3 4">
    <name type="scientific">Campylobacter concisus</name>
    <dbReference type="NCBI Taxonomy" id="199"/>
    <lineage>
        <taxon>Bacteria</taxon>
        <taxon>Pseudomonadati</taxon>
        <taxon>Campylobacterota</taxon>
        <taxon>Epsilonproteobacteria</taxon>
        <taxon>Campylobacterales</taxon>
        <taxon>Campylobacteraceae</taxon>
        <taxon>Campylobacter</taxon>
    </lineage>
</organism>
<accession>A0A0M5TIA0</accession>
<proteinExistence type="inferred from homology"/>
<evidence type="ECO:0000313" key="3">
    <source>
        <dbReference type="EMBL" id="ALF47037.1"/>
    </source>
</evidence>
<gene>
    <name evidence="3" type="primary">yedF</name>
    <name evidence="3" type="ORF">CCON33237_0329</name>
</gene>
<name>A0A0M5TIA0_9BACT</name>
<dbReference type="SUPFAM" id="SSF75169">
    <property type="entry name" value="DsrEFH-like"/>
    <property type="match status" value="1"/>
</dbReference>
<dbReference type="CDD" id="cd03421">
    <property type="entry name" value="SirA_like_N"/>
    <property type="match status" value="1"/>
</dbReference>
<dbReference type="InterPro" id="IPR027396">
    <property type="entry name" value="DsrEFH-like"/>
</dbReference>
<sequence length="200" mass="21931">MTTTIDCRNLECPKPVIMTKNALDGLNEGDNLEILVNALAPKENISRFLKNQNINFSLENNGNETKILATKGKNAIELTNFDEFVCDITPKSEKVLYLNDERAGSGDVGISLLAKFLGAFLQVDKKPKIIICVNNAVKMTTNRSHPSFKPLKDLEAAGVQILSCGSCLESYKLVSDLAIGEISNAYEIIDILSTHEQISL</sequence>
<evidence type="ECO:0000259" key="2">
    <source>
        <dbReference type="Pfam" id="PF01206"/>
    </source>
</evidence>
<dbReference type="GeneID" id="28661997"/>